<dbReference type="Gene3D" id="1.20.1310.10">
    <property type="entry name" value="Cullin Repeats"/>
    <property type="match status" value="2"/>
</dbReference>
<dbReference type="PANTHER" id="PTHR11932">
    <property type="entry name" value="CULLIN"/>
    <property type="match status" value="1"/>
</dbReference>
<accession>A0A498JN81</accession>
<feature type="domain" description="Cullin N-terminal" evidence="4">
    <location>
        <begin position="269"/>
        <end position="449"/>
    </location>
</feature>
<dbReference type="EMBL" id="RDQH01000332">
    <property type="protein sequence ID" value="RXH97208.1"/>
    <property type="molecule type" value="Genomic_DNA"/>
</dbReference>
<name>A0A498JN81_MALDO</name>
<comment type="subcellular location">
    <subcellularLocation>
        <location evidence="1">Membrane</location>
        <topology evidence="1">Single-pass membrane protein</topology>
    </subcellularLocation>
</comment>
<comment type="similarity">
    <text evidence="2">Belongs to the cullin family.</text>
</comment>
<evidence type="ECO:0000259" key="5">
    <source>
        <dbReference type="Pfam" id="PF13947"/>
    </source>
</evidence>
<evidence type="ECO:0000256" key="3">
    <source>
        <dbReference type="ARBA" id="ARBA00022729"/>
    </source>
</evidence>
<dbReference type="GO" id="GO:0031625">
    <property type="term" value="F:ubiquitin protein ligase binding"/>
    <property type="evidence" value="ECO:0007669"/>
    <property type="project" value="InterPro"/>
</dbReference>
<dbReference type="SUPFAM" id="SSF74788">
    <property type="entry name" value="Cullin repeat-like"/>
    <property type="match status" value="1"/>
</dbReference>
<dbReference type="Pfam" id="PF13947">
    <property type="entry name" value="GUB_WAK_bind"/>
    <property type="match status" value="1"/>
</dbReference>
<organism evidence="6 7">
    <name type="scientific">Malus domestica</name>
    <name type="common">Apple</name>
    <name type="synonym">Pyrus malus</name>
    <dbReference type="NCBI Taxonomy" id="3750"/>
    <lineage>
        <taxon>Eukaryota</taxon>
        <taxon>Viridiplantae</taxon>
        <taxon>Streptophyta</taxon>
        <taxon>Embryophyta</taxon>
        <taxon>Tracheophyta</taxon>
        <taxon>Spermatophyta</taxon>
        <taxon>Magnoliopsida</taxon>
        <taxon>eudicotyledons</taxon>
        <taxon>Gunneridae</taxon>
        <taxon>Pentapetalae</taxon>
        <taxon>rosids</taxon>
        <taxon>fabids</taxon>
        <taxon>Rosales</taxon>
        <taxon>Rosaceae</taxon>
        <taxon>Amygdaloideae</taxon>
        <taxon>Maleae</taxon>
        <taxon>Malus</taxon>
    </lineage>
</organism>
<sequence length="450" mass="52145">MTIVLAAANIHLSISPVQNYTSREKHIYYLWKGFKSTKSNLKKMKMTWEDLQLCNHDGAPDIQSPFHVRGQHSQHCGHHGYELHCNNNTTLIHFPSYGDMVVKSISYDVKKLDLIDPKNCIHQVFLNLNLSLTPFRYYYALKEYSYLNSPVKLSPSFAEVPCLSGLGYHVYTVEPSLSVPDSCRVVKTIPITFGCRPYLSDSSFDLGLTWGFLGQQDCEANEGQSLPQLETDQQTQAKIGYKKISSTAMEPQVIEWEQGWSYMQKGISKLKRIIQGLREPQFSSKDYMMLYTTVYNMCTQKPPCDYSRQLYDKYQETLENYINSTVLPSLKEKLDEFMLQELVKSWENHKVMVRWLSCFFHYLDRYFIADRSLRPPNEVGLNGLRNLVYREIKVNTRVVVIGLINKEREGEQIDRTLLKNVINIFVEIGMGEMDAYEEDFEAHMLTDTGK</sequence>
<protein>
    <recommendedName>
        <fullName evidence="8">Cullin N-terminal domain-containing protein</fullName>
    </recommendedName>
</protein>
<feature type="domain" description="Wall-associated receptor kinase galacturonan-binding" evidence="5">
    <location>
        <begin position="58"/>
        <end position="114"/>
    </location>
</feature>
<evidence type="ECO:0008006" key="8">
    <source>
        <dbReference type="Google" id="ProtNLM"/>
    </source>
</evidence>
<evidence type="ECO:0000256" key="2">
    <source>
        <dbReference type="ARBA" id="ARBA00006019"/>
    </source>
</evidence>
<reference evidence="6 7" key="1">
    <citation type="submission" date="2018-10" db="EMBL/GenBank/DDBJ databases">
        <title>A high-quality apple genome assembly.</title>
        <authorList>
            <person name="Hu J."/>
        </authorList>
    </citation>
    <scope>NUCLEOTIDE SEQUENCE [LARGE SCALE GENOMIC DNA]</scope>
    <source>
        <strain evidence="7">cv. HFTH1</strain>
        <tissue evidence="6">Young leaf</tissue>
    </source>
</reference>
<dbReference type="AlphaFoldDB" id="A0A498JN81"/>
<evidence type="ECO:0000259" key="4">
    <source>
        <dbReference type="Pfam" id="PF00888"/>
    </source>
</evidence>
<dbReference type="Proteomes" id="UP000290289">
    <property type="component" value="Chromosome 6"/>
</dbReference>
<dbReference type="InterPro" id="IPR001373">
    <property type="entry name" value="Cullin_N"/>
</dbReference>
<evidence type="ECO:0000313" key="7">
    <source>
        <dbReference type="Proteomes" id="UP000290289"/>
    </source>
</evidence>
<dbReference type="InterPro" id="IPR016159">
    <property type="entry name" value="Cullin_repeat-like_dom_sf"/>
</dbReference>
<dbReference type="GO" id="GO:0030247">
    <property type="term" value="F:polysaccharide binding"/>
    <property type="evidence" value="ECO:0007669"/>
    <property type="project" value="InterPro"/>
</dbReference>
<evidence type="ECO:0000313" key="6">
    <source>
        <dbReference type="EMBL" id="RXH97208.1"/>
    </source>
</evidence>
<dbReference type="STRING" id="3750.A0A498JN81"/>
<proteinExistence type="inferred from homology"/>
<dbReference type="InterPro" id="IPR045093">
    <property type="entry name" value="Cullin"/>
</dbReference>
<comment type="caution">
    <text evidence="6">The sequence shown here is derived from an EMBL/GenBank/DDBJ whole genome shotgun (WGS) entry which is preliminary data.</text>
</comment>
<dbReference type="InterPro" id="IPR025287">
    <property type="entry name" value="WAK_GUB"/>
</dbReference>
<dbReference type="GO" id="GO:0016020">
    <property type="term" value="C:membrane"/>
    <property type="evidence" value="ECO:0007669"/>
    <property type="project" value="UniProtKB-SubCell"/>
</dbReference>
<dbReference type="Pfam" id="PF00888">
    <property type="entry name" value="Cullin"/>
    <property type="match status" value="1"/>
</dbReference>
<gene>
    <name evidence="6" type="ORF">DVH24_035876</name>
</gene>
<evidence type="ECO:0000256" key="1">
    <source>
        <dbReference type="ARBA" id="ARBA00004167"/>
    </source>
</evidence>
<keyword evidence="7" id="KW-1185">Reference proteome</keyword>
<keyword evidence="3" id="KW-0732">Signal</keyword>
<dbReference type="GO" id="GO:0006511">
    <property type="term" value="P:ubiquitin-dependent protein catabolic process"/>
    <property type="evidence" value="ECO:0007669"/>
    <property type="project" value="InterPro"/>
</dbReference>
<dbReference type="FunFam" id="1.20.1310.10:FF:000021">
    <property type="entry name" value="Cullin-1, putative"/>
    <property type="match status" value="1"/>
</dbReference>